<reference evidence="1 2" key="1">
    <citation type="submission" date="2019-09" db="EMBL/GenBank/DDBJ databases">
        <authorList>
            <person name="Liu P."/>
        </authorList>
    </citation>
    <scope>NUCLEOTIDE SEQUENCE [LARGE SCALE GENOMIC DNA]</scope>
    <source>
        <strain evidence="1 2">TRM68085</strain>
    </source>
</reference>
<sequence>MAGGDTYQWWELLPAGIRRQVDGYVLQDSRMQAIRIVFEVGRARGLGLHEAQLVVHDRYLHHGDRVARTPDSPLDVESLAARAAGCPGRVVAIEAVWDGDTVHDWFVHLMAITDDPVGERSLATIYWDTAGRYLGEEGAPGSLHPSAAAADRSGRALAARLSVPFHFASPETPDDEAPRWRP</sequence>
<proteinExistence type="predicted"/>
<protein>
    <submittedName>
        <fullName evidence="1">Uncharacterized protein</fullName>
    </submittedName>
</protein>
<dbReference type="EMBL" id="VYUA01000003">
    <property type="protein sequence ID" value="KAB2593454.1"/>
    <property type="molecule type" value="Genomic_DNA"/>
</dbReference>
<keyword evidence="2" id="KW-1185">Reference proteome</keyword>
<comment type="caution">
    <text evidence="1">The sequence shown here is derived from an EMBL/GenBank/DDBJ whole genome shotgun (WGS) entry which is preliminary data.</text>
</comment>
<organism evidence="1 2">
    <name type="scientific">Streptomyces arboris</name>
    <dbReference type="NCBI Taxonomy" id="2600619"/>
    <lineage>
        <taxon>Bacteria</taxon>
        <taxon>Bacillati</taxon>
        <taxon>Actinomycetota</taxon>
        <taxon>Actinomycetes</taxon>
        <taxon>Kitasatosporales</taxon>
        <taxon>Streptomycetaceae</taxon>
        <taxon>Streptomyces</taxon>
    </lineage>
</organism>
<evidence type="ECO:0000313" key="2">
    <source>
        <dbReference type="Proteomes" id="UP000326907"/>
    </source>
</evidence>
<name>A0A5N5F4L4_9ACTN</name>
<gene>
    <name evidence="1" type="ORF">F5983_03925</name>
</gene>
<dbReference type="Proteomes" id="UP000326907">
    <property type="component" value="Unassembled WGS sequence"/>
</dbReference>
<dbReference type="AlphaFoldDB" id="A0A5N5F4L4"/>
<accession>A0A5N5F4L4</accession>
<evidence type="ECO:0000313" key="1">
    <source>
        <dbReference type="EMBL" id="KAB2593454.1"/>
    </source>
</evidence>
<dbReference type="RefSeq" id="WP_151509044.1">
    <property type="nucleotide sequence ID" value="NZ_JBMVCA010000011.1"/>
</dbReference>